<comment type="caution">
    <text evidence="1">The sequence shown here is derived from an EMBL/GenBank/DDBJ whole genome shotgun (WGS) entry which is preliminary data.</text>
</comment>
<name>A0AAN5I9T5_9BILA</name>
<gene>
    <name evidence="1" type="ORF">PMAYCL1PPCAC_26595</name>
</gene>
<dbReference type="Proteomes" id="UP001328107">
    <property type="component" value="Unassembled WGS sequence"/>
</dbReference>
<organism evidence="1 2">
    <name type="scientific">Pristionchus mayeri</name>
    <dbReference type="NCBI Taxonomy" id="1317129"/>
    <lineage>
        <taxon>Eukaryota</taxon>
        <taxon>Metazoa</taxon>
        <taxon>Ecdysozoa</taxon>
        <taxon>Nematoda</taxon>
        <taxon>Chromadorea</taxon>
        <taxon>Rhabditida</taxon>
        <taxon>Rhabditina</taxon>
        <taxon>Diplogasteromorpha</taxon>
        <taxon>Diplogasteroidea</taxon>
        <taxon>Neodiplogasteridae</taxon>
        <taxon>Pristionchus</taxon>
    </lineage>
</organism>
<reference evidence="2" key="1">
    <citation type="submission" date="2022-10" db="EMBL/GenBank/DDBJ databases">
        <title>Genome assembly of Pristionchus species.</title>
        <authorList>
            <person name="Yoshida K."/>
            <person name="Sommer R.J."/>
        </authorList>
    </citation>
    <scope>NUCLEOTIDE SEQUENCE [LARGE SCALE GENOMIC DNA]</scope>
    <source>
        <strain evidence="2">RS5460</strain>
    </source>
</reference>
<dbReference type="PANTHER" id="PTHR47022:SF1">
    <property type="entry name" value="BTB AND MATH DOMAIN-CONTAINING PROTEIN 36-RELATED"/>
    <property type="match status" value="1"/>
</dbReference>
<feature type="non-terminal residue" evidence="1">
    <location>
        <position position="1"/>
    </location>
</feature>
<accession>A0AAN5I9T5</accession>
<evidence type="ECO:0000313" key="1">
    <source>
        <dbReference type="EMBL" id="GMR56400.1"/>
    </source>
</evidence>
<sequence length="99" mass="11673">ITYDFSAESYKSILALAERFQLQRALDLVEKYLMRTKQVKMVKKIMIAEEYRFESLMIHFFLFFSKLITVSSVQSTPEFSQMLVSTKVAMLNRAFELVK</sequence>
<evidence type="ECO:0000313" key="2">
    <source>
        <dbReference type="Proteomes" id="UP001328107"/>
    </source>
</evidence>
<keyword evidence="2" id="KW-1185">Reference proteome</keyword>
<dbReference type="AlphaFoldDB" id="A0AAN5I9T5"/>
<dbReference type="PANTHER" id="PTHR47022">
    <property type="entry name" value="BTB AND MATH DOMAIN-CONTAINING PROTEIN 36-RELATED"/>
    <property type="match status" value="1"/>
</dbReference>
<protein>
    <submittedName>
        <fullName evidence="1">Uncharacterized protein</fullName>
    </submittedName>
</protein>
<dbReference type="EMBL" id="BTRK01000005">
    <property type="protein sequence ID" value="GMR56400.1"/>
    <property type="molecule type" value="Genomic_DNA"/>
</dbReference>
<proteinExistence type="predicted"/>